<keyword evidence="1" id="KW-1133">Transmembrane helix</keyword>
<dbReference type="RefSeq" id="WP_073280435.1">
    <property type="nucleotide sequence ID" value="NZ_FRAC01000047.1"/>
</dbReference>
<dbReference type="STRING" id="1121322.SAMN02745136_05548"/>
<feature type="transmembrane region" description="Helical" evidence="1">
    <location>
        <begin position="142"/>
        <end position="160"/>
    </location>
</feature>
<reference evidence="2 3" key="1">
    <citation type="submission" date="2016-11" db="EMBL/GenBank/DDBJ databases">
        <authorList>
            <person name="Jaros S."/>
            <person name="Januszkiewicz K."/>
            <person name="Wedrychowicz H."/>
        </authorList>
    </citation>
    <scope>NUCLEOTIDE SEQUENCE [LARGE SCALE GENOMIC DNA]</scope>
    <source>
        <strain evidence="2 3">DSM 15929</strain>
    </source>
</reference>
<keyword evidence="1" id="KW-0812">Transmembrane</keyword>
<name>A0A1M7CXC2_9FIRM</name>
<evidence type="ECO:0000313" key="3">
    <source>
        <dbReference type="Proteomes" id="UP000184386"/>
    </source>
</evidence>
<sequence length="166" mass="19121">MTKNEFLSELRIALAGEVPEGEIENNIRYYDSYIKEQAALKTEEQVLEELGDSRLIAKTIIETYQLSHGPLYHSKMNQSAYQDGDTTDWTEDKEDSVYGQENSGYQSYGIHQIKWYHKVLLGVIAALVLVAVIFIGGFMIKLFFTIGIPLLIVYFIYKLIENNRKR</sequence>
<gene>
    <name evidence="2" type="ORF">SAMN02745136_05548</name>
</gene>
<dbReference type="OrthoDB" id="1779993at2"/>
<dbReference type="EMBL" id="FRAC01000047">
    <property type="protein sequence ID" value="SHL71968.1"/>
    <property type="molecule type" value="Genomic_DNA"/>
</dbReference>
<dbReference type="Proteomes" id="UP000184386">
    <property type="component" value="Unassembled WGS sequence"/>
</dbReference>
<keyword evidence="3" id="KW-1185">Reference proteome</keyword>
<accession>A0A1M7CXC2</accession>
<protein>
    <submittedName>
        <fullName evidence="2">Uncharacterized membrane protein</fullName>
    </submittedName>
</protein>
<dbReference type="Pfam" id="PF22564">
    <property type="entry name" value="HAAS"/>
    <property type="match status" value="1"/>
</dbReference>
<proteinExistence type="predicted"/>
<evidence type="ECO:0000256" key="1">
    <source>
        <dbReference type="SAM" id="Phobius"/>
    </source>
</evidence>
<keyword evidence="1" id="KW-0472">Membrane</keyword>
<organism evidence="2 3">
    <name type="scientific">Anaerocolumna jejuensis DSM 15929</name>
    <dbReference type="NCBI Taxonomy" id="1121322"/>
    <lineage>
        <taxon>Bacteria</taxon>
        <taxon>Bacillati</taxon>
        <taxon>Bacillota</taxon>
        <taxon>Clostridia</taxon>
        <taxon>Lachnospirales</taxon>
        <taxon>Lachnospiraceae</taxon>
        <taxon>Anaerocolumna</taxon>
    </lineage>
</organism>
<feature type="transmembrane region" description="Helical" evidence="1">
    <location>
        <begin position="115"/>
        <end position="136"/>
    </location>
</feature>
<evidence type="ECO:0000313" key="2">
    <source>
        <dbReference type="EMBL" id="SHL71968.1"/>
    </source>
</evidence>
<dbReference type="AlphaFoldDB" id="A0A1M7CXC2"/>